<dbReference type="PROSITE" id="PS50137">
    <property type="entry name" value="DS_RBD"/>
    <property type="match status" value="1"/>
</dbReference>
<dbReference type="PROSITE" id="PS50238">
    <property type="entry name" value="RHOGAP"/>
    <property type="match status" value="1"/>
</dbReference>
<dbReference type="SUPFAM" id="SSF52540">
    <property type="entry name" value="P-loop containing nucleoside triphosphate hydrolases"/>
    <property type="match status" value="1"/>
</dbReference>
<dbReference type="Pfam" id="PF00005">
    <property type="entry name" value="ABC_tran"/>
    <property type="match status" value="1"/>
</dbReference>
<dbReference type="GO" id="GO:0005524">
    <property type="term" value="F:ATP binding"/>
    <property type="evidence" value="ECO:0007669"/>
    <property type="project" value="UniProtKB-KW"/>
</dbReference>
<feature type="domain" description="DEP" evidence="19">
    <location>
        <begin position="488"/>
        <end position="568"/>
    </location>
</feature>
<dbReference type="InterPro" id="IPR039421">
    <property type="entry name" value="Type_1_exporter"/>
</dbReference>
<dbReference type="SUPFAM" id="SSF48350">
    <property type="entry name" value="GTPase activation domain, GAP"/>
    <property type="match status" value="1"/>
</dbReference>
<dbReference type="InterPro" id="IPR000198">
    <property type="entry name" value="RhoGAP_dom"/>
</dbReference>
<feature type="compositionally biased region" description="Pro residues" evidence="17">
    <location>
        <begin position="1078"/>
        <end position="1111"/>
    </location>
</feature>
<dbReference type="GO" id="GO:0035556">
    <property type="term" value="P:intracellular signal transduction"/>
    <property type="evidence" value="ECO:0007669"/>
    <property type="project" value="InterPro"/>
</dbReference>
<feature type="compositionally biased region" description="Low complexity" evidence="17">
    <location>
        <begin position="1232"/>
        <end position="1267"/>
    </location>
</feature>
<keyword evidence="24" id="KW-1185">Reference proteome</keyword>
<dbReference type="SMART" id="SM00358">
    <property type="entry name" value="DSRM"/>
    <property type="match status" value="1"/>
</dbReference>
<gene>
    <name evidence="23" type="ORF">D9758_007222</name>
</gene>
<dbReference type="GO" id="GO:0003725">
    <property type="term" value="F:double-stranded RNA binding"/>
    <property type="evidence" value="ECO:0007669"/>
    <property type="project" value="InterPro"/>
</dbReference>
<feature type="domain" description="DRBM" evidence="18">
    <location>
        <begin position="68"/>
        <end position="138"/>
    </location>
</feature>
<evidence type="ECO:0000256" key="10">
    <source>
        <dbReference type="ARBA" id="ARBA00023136"/>
    </source>
</evidence>
<evidence type="ECO:0000259" key="18">
    <source>
        <dbReference type="PROSITE" id="PS50137"/>
    </source>
</evidence>
<dbReference type="CDD" id="cd19873">
    <property type="entry name" value="DSRM_MRPL3_like"/>
    <property type="match status" value="1"/>
</dbReference>
<dbReference type="PROSITE" id="PS51741">
    <property type="entry name" value="F_BAR"/>
    <property type="match status" value="1"/>
</dbReference>
<dbReference type="GO" id="GO:0034040">
    <property type="term" value="F:ATPase-coupled lipid transmembrane transporter activity"/>
    <property type="evidence" value="ECO:0007669"/>
    <property type="project" value="TreeGrafter"/>
</dbReference>
<dbReference type="GO" id="GO:0004525">
    <property type="term" value="F:ribonuclease III activity"/>
    <property type="evidence" value="ECO:0007669"/>
    <property type="project" value="InterPro"/>
</dbReference>
<accession>A0A8H5D1N7</accession>
<evidence type="ECO:0000259" key="20">
    <source>
        <dbReference type="PROSITE" id="PS50238"/>
    </source>
</evidence>
<organism evidence="23 24">
    <name type="scientific">Tetrapyrgos nigripes</name>
    <dbReference type="NCBI Taxonomy" id="182062"/>
    <lineage>
        <taxon>Eukaryota</taxon>
        <taxon>Fungi</taxon>
        <taxon>Dikarya</taxon>
        <taxon>Basidiomycota</taxon>
        <taxon>Agaricomycotina</taxon>
        <taxon>Agaricomycetes</taxon>
        <taxon>Agaricomycetidae</taxon>
        <taxon>Agaricales</taxon>
        <taxon>Marasmiineae</taxon>
        <taxon>Marasmiaceae</taxon>
        <taxon>Tetrapyrgos</taxon>
    </lineage>
</organism>
<evidence type="ECO:0000313" key="23">
    <source>
        <dbReference type="EMBL" id="KAF5351573.1"/>
    </source>
</evidence>
<dbReference type="InterPro" id="IPR001060">
    <property type="entry name" value="FCH_dom"/>
</dbReference>
<evidence type="ECO:0000256" key="12">
    <source>
        <dbReference type="ARBA" id="ARBA00024034"/>
    </source>
</evidence>
<dbReference type="Pfam" id="PF00620">
    <property type="entry name" value="RhoGAP"/>
    <property type="match status" value="1"/>
</dbReference>
<evidence type="ECO:0000256" key="4">
    <source>
        <dbReference type="ARBA" id="ARBA00022741"/>
    </source>
</evidence>
<dbReference type="PROSITE" id="PS50893">
    <property type="entry name" value="ABC_TRANSPORTER_2"/>
    <property type="match status" value="1"/>
</dbReference>
<keyword evidence="8" id="KW-1133">Transmembrane helix</keyword>
<evidence type="ECO:0000256" key="2">
    <source>
        <dbReference type="ARBA" id="ARBA00004173"/>
    </source>
</evidence>
<dbReference type="SMART" id="SM00382">
    <property type="entry name" value="AAA"/>
    <property type="match status" value="1"/>
</dbReference>
<dbReference type="SUPFAM" id="SSF54768">
    <property type="entry name" value="dsRNA-binding domain-like"/>
    <property type="match status" value="1"/>
</dbReference>
<evidence type="ECO:0000256" key="15">
    <source>
        <dbReference type="PROSITE-ProRule" id="PRU01077"/>
    </source>
</evidence>
<keyword evidence="15 16" id="KW-0175">Coiled coil</keyword>
<dbReference type="InterPro" id="IPR027267">
    <property type="entry name" value="AH/BAR_dom_sf"/>
</dbReference>
<dbReference type="Gene3D" id="1.20.1560.10">
    <property type="entry name" value="ABC transporter type 1, transmembrane domain"/>
    <property type="match status" value="1"/>
</dbReference>
<dbReference type="PANTHER" id="PTHR24221">
    <property type="entry name" value="ATP-BINDING CASSETTE SUB-FAMILY B"/>
    <property type="match status" value="1"/>
</dbReference>
<feature type="coiled-coil region" evidence="16">
    <location>
        <begin position="639"/>
        <end position="666"/>
    </location>
</feature>
<dbReference type="Pfam" id="PF00611">
    <property type="entry name" value="FCH"/>
    <property type="match status" value="1"/>
</dbReference>
<reference evidence="23 24" key="1">
    <citation type="journal article" date="2020" name="ISME J.">
        <title>Uncovering the hidden diversity of litter-decomposition mechanisms in mushroom-forming fungi.</title>
        <authorList>
            <person name="Floudas D."/>
            <person name="Bentzer J."/>
            <person name="Ahren D."/>
            <person name="Johansson T."/>
            <person name="Persson P."/>
            <person name="Tunlid A."/>
        </authorList>
    </citation>
    <scope>NUCLEOTIDE SEQUENCE [LARGE SCALE GENOMIC DNA]</scope>
    <source>
        <strain evidence="23 24">CBS 291.85</strain>
    </source>
</reference>
<evidence type="ECO:0000256" key="8">
    <source>
        <dbReference type="ARBA" id="ARBA00022989"/>
    </source>
</evidence>
<keyword evidence="4" id="KW-0547">Nucleotide-binding</keyword>
<evidence type="ECO:0000256" key="11">
    <source>
        <dbReference type="ARBA" id="ARBA00023274"/>
    </source>
</evidence>
<dbReference type="Gene3D" id="3.40.50.300">
    <property type="entry name" value="P-loop containing nucleotide triphosphate hydrolases"/>
    <property type="match status" value="2"/>
</dbReference>
<evidence type="ECO:0000256" key="5">
    <source>
        <dbReference type="ARBA" id="ARBA00022840"/>
    </source>
</evidence>
<feature type="domain" description="F-BAR" evidence="22">
    <location>
        <begin position="196"/>
        <end position="708"/>
    </location>
</feature>
<evidence type="ECO:0000256" key="17">
    <source>
        <dbReference type="SAM" id="MobiDB-lite"/>
    </source>
</evidence>
<keyword evidence="9" id="KW-0496">Mitochondrion</keyword>
<dbReference type="Gene3D" id="1.10.555.10">
    <property type="entry name" value="Rho GTPase activation protein"/>
    <property type="match status" value="1"/>
</dbReference>
<keyword evidence="5" id="KW-0067">ATP-binding</keyword>
<comment type="caution">
    <text evidence="23">The sequence shown here is derived from an EMBL/GenBank/DDBJ whole genome shotgun (WGS) entry which is preliminary data.</text>
</comment>
<dbReference type="GO" id="GO:0016887">
    <property type="term" value="F:ATP hydrolysis activity"/>
    <property type="evidence" value="ECO:0007669"/>
    <property type="project" value="InterPro"/>
</dbReference>
<dbReference type="InterPro" id="IPR000591">
    <property type="entry name" value="DEP_dom"/>
</dbReference>
<feature type="region of interest" description="Disordered" evidence="17">
    <location>
        <begin position="347"/>
        <end position="391"/>
    </location>
</feature>
<feature type="region of interest" description="Disordered" evidence="17">
    <location>
        <begin position="569"/>
        <end position="594"/>
    </location>
</feature>
<evidence type="ECO:0000256" key="14">
    <source>
        <dbReference type="PROSITE-ProRule" id="PRU00266"/>
    </source>
</evidence>
<evidence type="ECO:0000256" key="1">
    <source>
        <dbReference type="ARBA" id="ARBA00004141"/>
    </source>
</evidence>
<comment type="similarity">
    <text evidence="12">Belongs to the ribonuclease III family. Mitochondrion-specific ribosomal protein mL44 subfamily.</text>
</comment>
<dbReference type="InterPro" id="IPR027417">
    <property type="entry name" value="P-loop_NTPase"/>
</dbReference>
<dbReference type="GO" id="GO:0006396">
    <property type="term" value="P:RNA processing"/>
    <property type="evidence" value="ECO:0007669"/>
    <property type="project" value="InterPro"/>
</dbReference>
<dbReference type="InterPro" id="IPR008936">
    <property type="entry name" value="Rho_GTPase_activation_prot"/>
</dbReference>
<dbReference type="PROSITE" id="PS50186">
    <property type="entry name" value="DEP"/>
    <property type="match status" value="1"/>
</dbReference>
<dbReference type="Pfam" id="PF22892">
    <property type="entry name" value="DSRM_MRPL44"/>
    <property type="match status" value="1"/>
</dbReference>
<dbReference type="Gene3D" id="3.30.160.20">
    <property type="match status" value="1"/>
</dbReference>
<dbReference type="InterPro" id="IPR003593">
    <property type="entry name" value="AAA+_ATPase"/>
</dbReference>
<keyword evidence="3" id="KW-0812">Transmembrane</keyword>
<comment type="subcellular location">
    <subcellularLocation>
        <location evidence="1">Membrane</location>
        <topology evidence="1">Multi-pass membrane protein</topology>
    </subcellularLocation>
    <subcellularLocation>
        <location evidence="2">Mitochondrion</location>
    </subcellularLocation>
</comment>
<dbReference type="Gene3D" id="1.20.1270.60">
    <property type="entry name" value="Arfaptin homology (AH) domain/BAR domain"/>
    <property type="match status" value="2"/>
</dbReference>
<keyword evidence="11" id="KW-0687">Ribonucleoprotein</keyword>
<sequence length="2039" mass="226914">MGGTEWVKIQRATMNKPALLHNDALASIPRSLTALIYQRRSLPSARQFVQSYFLSREVDIRSMIKFTDPKKALVEMVEKFQREKPKSRLLKETGRYSNAPMFVVGIFCGEEEIGQGFGGSLKMAEYRAAEDALHRVYLTRTPSHLVQIPSQTFPLGLGDVFRQAPEQAYTAPELVQSEIILSGFQTSKMAVLSLPLNFNNSFWSHDYRKGVEVVFKKLEQGVAENDEIIAFIRSRAVAETQMASALSSPPTTNPAGSGFGADDGASLLMTFRGLHAEAASQAQAHLNVAKELESLVVDPFDQWAQSYKARIRQSRGVVLEQWLKTYEGAHGEVAKLKHQYLAKTRKADEAEDDAKFAPNGEGAAADHYTTSPRLRPSDARTPPQRTASVSERIATRLKEIQKRAAGNIATSESKEALDLPPVDKGKGKAVEEIGSPINIGSPLSMSPKQSSHDLRPPESPMPPMPPEPMLLAGLSLPPVAISQLLTRAASELNLRSVRFPLLGEYPGCFTGEEFVVWLNENVQGFGGSLDRAEDAAKELTERDGLLRRIGEFGNDFENSDEAWYQFRPKASSTEPPSHAHPPQSPISTSGNRPENILKRTNNFVNLVSKALAANNSNEPAWVKARKEAEEADKTYRIAVRQLDRQRLGLEEKLEDTLKTLQRWEMERLRAVKTVLLQYQGTLSNFPKTLEPIIERQTTLIAAYQPESDLTALVERYRTGPFRPHSHLYESVNHDESDVVFGIDLRKWAEGGWITEVMSPSGSEGGRKEEVPEVLTAMLGALEDKYKELANDEDSSPVLEKRKSWIYEVPLASTHRLRESLNAVFPDHEQHKEKPIPEDLFKPYDAPVIAATIKLWLLELEPPVATYEGWDEFRKLYPTHGRYLKVEGEEPEGHEKKLAEVSSALLKLPRVQLYVLDRVLKHFKTLIDTTTTEESNEVFVTKLALSVGRTILRPKVETEISIQDRHPTLLFIDLVNNYDEILPPTVTRKKRESERKLPVRKRTAMVDMRSTRSNRISASGLHHFLPKSDVKSPEIPPVPSLPSTISPSNSVPPPPPIVPQTGAIPPPPPIVTQSQTGAVPPPPPLVQPKPIPPPPSLENITPPVPPPPPPAAQPSADDDLPPRPAFKEPPPEDDDLPPRPTFKEPPPESEDEATPPRPNFAEPPSEESDSPSPESKMAPSPPPNEEQGLNAAKASVSRSSSGNIARSGRITRGPRGPGGGSVSSMVQNINRNSLPGSPTSPSSPSSKRFSGSAGSGSGSRPSSVLGRSAAFSRRTMHSDAEDDVVDRNVMTRRRRIINYLRCLASLLSTSFFLSFTTTPTMFKLRGFRGRRMGAINPDRKGTFDISDSSNVQHTEIGVWDLYEEIVPELTRLPFYEFWSSRVNVELLLELSRNAPFVWRMFTDILTNVEGCWWLLGILIPAITLWYSSQLLKIVQTAIDERTVDTSLLIHICIGRFACSAMNILLSNLQVVFSRPLGFRIRQFYTHKQIHCMARLDVPTFSDPSLQRQMQSAFGMNVGNDLAMSTVTRTMNIVTSGTRLVSQLGVLLSVLRDQTDGPLLAVICFVQTIFQHWRRDQSWIKSEVYAATTRNDDYLKMEGIKQAINSDQHRKEIVAGNMGKYMHSEYTRCSTTLGEAAADFNTSYYLYKRPTLLSFFPFMNEIWNELPQVAKSNDHQVVFALRAVQQPSSIPLSLASLTLITSTTTSFSNSLLRLFQQGGSIANHWADVRRFYEVVAVENRVRDGSFPFPENQKEMELSGVQLEFRNVSFKYPGSASYALQNVSFKILPGQLCVIVGKNGSGKSTILKLLMRLYDVDEGQILVDGRDIRSLKLEDLRKATAIKQNIALGDPSTTQTPNLDDVIEAAKLGGAHDFISRLPEEYDSFLDRPVRDVYSGLPEGTTALFGREVNFRGVRGRIQSGRGGGAEAMGLSGGQVQRIALSRTFMRSLIESQSAIGLLLFDEPSASLDPAAEHDLFERLRALRGQKTMIFSSHRFGNLTKHADLILYMDDSSIVEEGSHNDLLKKNGEYARIWTLQAQAFL</sequence>
<dbReference type="SMART" id="SM00324">
    <property type="entry name" value="RhoGAP"/>
    <property type="match status" value="1"/>
</dbReference>
<protein>
    <recommendedName>
        <fullName evidence="13">Large ribosomal subunit protein mL44</fullName>
    </recommendedName>
</protein>
<dbReference type="PANTHER" id="PTHR24221:SF646">
    <property type="entry name" value="HAEMOLYSIN SECRETION ATP-BINDING PROTEIN"/>
    <property type="match status" value="1"/>
</dbReference>
<feature type="compositionally biased region" description="Pro residues" evidence="17">
    <location>
        <begin position="1049"/>
        <end position="1069"/>
    </location>
</feature>
<feature type="region of interest" description="Disordered" evidence="17">
    <location>
        <begin position="1007"/>
        <end position="1278"/>
    </location>
</feature>
<dbReference type="InterPro" id="IPR044444">
    <property type="entry name" value="Ribosomal_mL44_DSRM_metazoa"/>
</dbReference>
<evidence type="ECO:0000259" key="21">
    <source>
        <dbReference type="PROSITE" id="PS50893"/>
    </source>
</evidence>
<keyword evidence="6 14" id="KW-0694">RNA-binding</keyword>
<dbReference type="SUPFAM" id="SSF103657">
    <property type="entry name" value="BAR/IMD domain-like"/>
    <property type="match status" value="1"/>
</dbReference>
<name>A0A8H5D1N7_9AGAR</name>
<dbReference type="InterPro" id="IPR003439">
    <property type="entry name" value="ABC_transporter-like_ATP-bd"/>
</dbReference>
<dbReference type="GO" id="GO:0016020">
    <property type="term" value="C:membrane"/>
    <property type="evidence" value="ECO:0007669"/>
    <property type="project" value="UniProtKB-SubCell"/>
</dbReference>
<dbReference type="InterPro" id="IPR014720">
    <property type="entry name" value="dsRBD_dom"/>
</dbReference>
<dbReference type="Gene3D" id="1.10.1520.10">
    <property type="entry name" value="Ribonuclease III domain"/>
    <property type="match status" value="1"/>
</dbReference>
<dbReference type="InterPro" id="IPR036389">
    <property type="entry name" value="RNase_III_sf"/>
</dbReference>
<evidence type="ECO:0000256" key="6">
    <source>
        <dbReference type="ARBA" id="ARBA00022884"/>
    </source>
</evidence>
<dbReference type="OrthoDB" id="2155291at2759"/>
<evidence type="ECO:0000313" key="24">
    <source>
        <dbReference type="Proteomes" id="UP000559256"/>
    </source>
</evidence>
<dbReference type="SMART" id="SM00055">
    <property type="entry name" value="FCH"/>
    <property type="match status" value="1"/>
</dbReference>
<feature type="compositionally biased region" description="Polar residues" evidence="17">
    <location>
        <begin position="585"/>
        <end position="594"/>
    </location>
</feature>
<evidence type="ECO:0000256" key="13">
    <source>
        <dbReference type="ARBA" id="ARBA00035187"/>
    </source>
</evidence>
<evidence type="ECO:0000256" key="9">
    <source>
        <dbReference type="ARBA" id="ARBA00023128"/>
    </source>
</evidence>
<feature type="region of interest" description="Disordered" evidence="17">
    <location>
        <begin position="404"/>
        <end position="463"/>
    </location>
</feature>
<dbReference type="InterPro" id="IPR031160">
    <property type="entry name" value="F_BAR_dom"/>
</dbReference>
<dbReference type="Proteomes" id="UP000559256">
    <property type="component" value="Unassembled WGS sequence"/>
</dbReference>
<evidence type="ECO:0000256" key="7">
    <source>
        <dbReference type="ARBA" id="ARBA00022980"/>
    </source>
</evidence>
<keyword evidence="7" id="KW-0689">Ribosomal protein</keyword>
<dbReference type="InterPro" id="IPR036640">
    <property type="entry name" value="ABC1_TM_sf"/>
</dbReference>
<evidence type="ECO:0000256" key="3">
    <source>
        <dbReference type="ARBA" id="ARBA00022692"/>
    </source>
</evidence>
<keyword evidence="10" id="KW-0472">Membrane</keyword>
<proteinExistence type="inferred from homology"/>
<feature type="domain" description="Rho-GAP" evidence="20">
    <location>
        <begin position="751"/>
        <end position="981"/>
    </location>
</feature>
<feature type="domain" description="ABC transporter" evidence="21">
    <location>
        <begin position="1760"/>
        <end position="2033"/>
    </location>
</feature>
<evidence type="ECO:0000259" key="19">
    <source>
        <dbReference type="PROSITE" id="PS50186"/>
    </source>
</evidence>
<dbReference type="InterPro" id="IPR044443">
    <property type="entry name" value="Ribosomal_mL44_DSRM_fung"/>
</dbReference>
<dbReference type="EMBL" id="JAACJM010000069">
    <property type="protein sequence ID" value="KAF5351573.1"/>
    <property type="molecule type" value="Genomic_DNA"/>
</dbReference>
<feature type="compositionally biased region" description="Basic and acidic residues" evidence="17">
    <location>
        <begin position="412"/>
        <end position="431"/>
    </location>
</feature>
<evidence type="ECO:0000259" key="22">
    <source>
        <dbReference type="PROSITE" id="PS51741"/>
    </source>
</evidence>
<evidence type="ECO:0000256" key="16">
    <source>
        <dbReference type="SAM" id="Coils"/>
    </source>
</evidence>